<evidence type="ECO:0000313" key="2">
    <source>
        <dbReference type="EMBL" id="KAF3432353.1"/>
    </source>
</evidence>
<feature type="compositionally biased region" description="Basic and acidic residues" evidence="1">
    <location>
        <begin position="1"/>
        <end position="13"/>
    </location>
</feature>
<evidence type="ECO:0000256" key="1">
    <source>
        <dbReference type="SAM" id="MobiDB-lite"/>
    </source>
</evidence>
<reference evidence="2" key="1">
    <citation type="submission" date="2020-03" db="EMBL/GenBank/DDBJ databases">
        <title>A high-quality chromosome-level genome assembly of a woody plant with both climbing and erect habits, Rhamnella rubrinervis.</title>
        <authorList>
            <person name="Lu Z."/>
            <person name="Yang Y."/>
            <person name="Zhu X."/>
            <person name="Sun Y."/>
        </authorList>
    </citation>
    <scope>NUCLEOTIDE SEQUENCE</scope>
    <source>
        <strain evidence="2">BYM</strain>
        <tissue evidence="2">Leaf</tissue>
    </source>
</reference>
<protein>
    <submittedName>
        <fullName evidence="2">Uncharacterized protein</fullName>
    </submittedName>
</protein>
<sequence length="70" mass="7872">MWSRGHKEQETKKRVMPPSSVSVGLAEHKKQESEKPDMATSAGSDGLTEHEKQESEKPAGYASIFRIKWT</sequence>
<evidence type="ECO:0000313" key="3">
    <source>
        <dbReference type="Proteomes" id="UP000796880"/>
    </source>
</evidence>
<comment type="caution">
    <text evidence="2">The sequence shown here is derived from an EMBL/GenBank/DDBJ whole genome shotgun (WGS) entry which is preliminary data.</text>
</comment>
<proteinExistence type="predicted"/>
<feature type="compositionally biased region" description="Basic and acidic residues" evidence="1">
    <location>
        <begin position="47"/>
        <end position="57"/>
    </location>
</feature>
<accession>A0A8K0DNT1</accession>
<gene>
    <name evidence="2" type="ORF">FNV43_RR27093</name>
</gene>
<organism evidence="2 3">
    <name type="scientific">Rhamnella rubrinervis</name>
    <dbReference type="NCBI Taxonomy" id="2594499"/>
    <lineage>
        <taxon>Eukaryota</taxon>
        <taxon>Viridiplantae</taxon>
        <taxon>Streptophyta</taxon>
        <taxon>Embryophyta</taxon>
        <taxon>Tracheophyta</taxon>
        <taxon>Spermatophyta</taxon>
        <taxon>Magnoliopsida</taxon>
        <taxon>eudicotyledons</taxon>
        <taxon>Gunneridae</taxon>
        <taxon>Pentapetalae</taxon>
        <taxon>rosids</taxon>
        <taxon>fabids</taxon>
        <taxon>Rosales</taxon>
        <taxon>Rhamnaceae</taxon>
        <taxon>rhamnoid group</taxon>
        <taxon>Rhamneae</taxon>
        <taxon>Rhamnella</taxon>
    </lineage>
</organism>
<keyword evidence="3" id="KW-1185">Reference proteome</keyword>
<feature type="region of interest" description="Disordered" evidence="1">
    <location>
        <begin position="1"/>
        <end position="70"/>
    </location>
</feature>
<dbReference type="Proteomes" id="UP000796880">
    <property type="component" value="Unassembled WGS sequence"/>
</dbReference>
<dbReference type="EMBL" id="VOIH02000012">
    <property type="protein sequence ID" value="KAF3432353.1"/>
    <property type="molecule type" value="Genomic_DNA"/>
</dbReference>
<dbReference type="AlphaFoldDB" id="A0A8K0DNT1"/>
<feature type="compositionally biased region" description="Basic and acidic residues" evidence="1">
    <location>
        <begin position="26"/>
        <end position="37"/>
    </location>
</feature>
<name>A0A8K0DNT1_9ROSA</name>